<gene>
    <name evidence="2" type="ORF">OL599_10795</name>
</gene>
<reference evidence="2" key="1">
    <citation type="submission" date="2022-09" db="EMBL/GenBank/DDBJ databases">
        <title>Rhodovastum sp. nov. RN2-1 isolated from soil in Seongnam, South Korea.</title>
        <authorList>
            <person name="Le N.T."/>
        </authorList>
    </citation>
    <scope>NUCLEOTIDE SEQUENCE</scope>
    <source>
        <strain evidence="2">RN2-1</strain>
    </source>
</reference>
<protein>
    <recommendedName>
        <fullName evidence="1">ATPase BadF/BadG/BcrA/BcrD type domain-containing protein</fullName>
    </recommendedName>
</protein>
<evidence type="ECO:0000313" key="3">
    <source>
        <dbReference type="Proteomes" id="UP001165679"/>
    </source>
</evidence>
<dbReference type="InterPro" id="IPR052519">
    <property type="entry name" value="Euk-type_GlcNAc_Kinase"/>
</dbReference>
<sequence>MTGLGIDGGGSATRWALCDDTGAVRARGEVPPVSGHLFNADERARFERVAAALRAQIGDVAVARVVAGITGLSAASPEAAVAATILAESLGLPADRVQVQDDMWIAYHAAFRPGEGHVVYAGTGSIGIHIRADGTAVRVGGRGMLVDDAGSAFWIGREALNLVWRRLDEDPQAGGPLARELSAAIGGDSWDAVRNYVYGGGRSAVAMLARAVARADDDDARRILRAAGRELARLGLALAKREGDKPVALLGRAATLHPVILAGFNEAAPLLRMRPETPDAAIAAARLAVTAEHGQAAATRRLRGE</sequence>
<name>A0AA41YR20_9PROT</name>
<dbReference type="AlphaFoldDB" id="A0AA41YR20"/>
<comment type="caution">
    <text evidence="2">The sequence shown here is derived from an EMBL/GenBank/DDBJ whole genome shotgun (WGS) entry which is preliminary data.</text>
</comment>
<evidence type="ECO:0000259" key="1">
    <source>
        <dbReference type="Pfam" id="PF01869"/>
    </source>
</evidence>
<feature type="domain" description="ATPase BadF/BadG/BcrA/BcrD type" evidence="1">
    <location>
        <begin position="4"/>
        <end position="251"/>
    </location>
</feature>
<organism evidence="2 3">
    <name type="scientific">Limobrevibacterium gyesilva</name>
    <dbReference type="NCBI Taxonomy" id="2991712"/>
    <lineage>
        <taxon>Bacteria</taxon>
        <taxon>Pseudomonadati</taxon>
        <taxon>Pseudomonadota</taxon>
        <taxon>Alphaproteobacteria</taxon>
        <taxon>Acetobacterales</taxon>
        <taxon>Acetobacteraceae</taxon>
        <taxon>Limobrevibacterium</taxon>
    </lineage>
</organism>
<dbReference type="Gene3D" id="3.30.420.40">
    <property type="match status" value="2"/>
</dbReference>
<evidence type="ECO:0000313" key="2">
    <source>
        <dbReference type="EMBL" id="MCW3475058.1"/>
    </source>
</evidence>
<dbReference type="Pfam" id="PF01869">
    <property type="entry name" value="BcrAD_BadFG"/>
    <property type="match status" value="1"/>
</dbReference>
<dbReference type="PANTHER" id="PTHR43190:SF3">
    <property type="entry name" value="N-ACETYL-D-GLUCOSAMINE KINASE"/>
    <property type="match status" value="1"/>
</dbReference>
<dbReference type="InterPro" id="IPR043129">
    <property type="entry name" value="ATPase_NBD"/>
</dbReference>
<proteinExistence type="predicted"/>
<dbReference type="RefSeq" id="WP_264713750.1">
    <property type="nucleotide sequence ID" value="NZ_JAPDNT010000006.1"/>
</dbReference>
<dbReference type="SUPFAM" id="SSF53067">
    <property type="entry name" value="Actin-like ATPase domain"/>
    <property type="match status" value="2"/>
</dbReference>
<reference evidence="2" key="2">
    <citation type="submission" date="2022-10" db="EMBL/GenBank/DDBJ databases">
        <authorList>
            <person name="Trinh H.N."/>
        </authorList>
    </citation>
    <scope>NUCLEOTIDE SEQUENCE</scope>
    <source>
        <strain evidence="2">RN2-1</strain>
    </source>
</reference>
<keyword evidence="3" id="KW-1185">Reference proteome</keyword>
<dbReference type="Proteomes" id="UP001165679">
    <property type="component" value="Unassembled WGS sequence"/>
</dbReference>
<dbReference type="PANTHER" id="PTHR43190">
    <property type="entry name" value="N-ACETYL-D-GLUCOSAMINE KINASE"/>
    <property type="match status" value="1"/>
</dbReference>
<dbReference type="InterPro" id="IPR002731">
    <property type="entry name" value="ATPase_BadF"/>
</dbReference>
<dbReference type="EMBL" id="JAPDNT010000006">
    <property type="protein sequence ID" value="MCW3475058.1"/>
    <property type="molecule type" value="Genomic_DNA"/>
</dbReference>
<accession>A0AA41YR20</accession>